<organism evidence="1">
    <name type="scientific">Anguilla anguilla</name>
    <name type="common">European freshwater eel</name>
    <name type="synonym">Muraena anguilla</name>
    <dbReference type="NCBI Taxonomy" id="7936"/>
    <lineage>
        <taxon>Eukaryota</taxon>
        <taxon>Metazoa</taxon>
        <taxon>Chordata</taxon>
        <taxon>Craniata</taxon>
        <taxon>Vertebrata</taxon>
        <taxon>Euteleostomi</taxon>
        <taxon>Actinopterygii</taxon>
        <taxon>Neopterygii</taxon>
        <taxon>Teleostei</taxon>
        <taxon>Anguilliformes</taxon>
        <taxon>Anguillidae</taxon>
        <taxon>Anguilla</taxon>
    </lineage>
</organism>
<sequence length="54" mass="6041">MFQSLGFAICLSVFVLFLSPIIPRHSMTTVVLVLTKPSNRLPKANKTLALLYLH</sequence>
<dbReference type="EMBL" id="GBXM01071985">
    <property type="protein sequence ID" value="JAH36592.1"/>
    <property type="molecule type" value="Transcribed_RNA"/>
</dbReference>
<reference evidence="1" key="1">
    <citation type="submission" date="2014-11" db="EMBL/GenBank/DDBJ databases">
        <authorList>
            <person name="Amaro Gonzalez C."/>
        </authorList>
    </citation>
    <scope>NUCLEOTIDE SEQUENCE</scope>
</reference>
<proteinExistence type="predicted"/>
<evidence type="ECO:0000313" key="1">
    <source>
        <dbReference type="EMBL" id="JAH36592.1"/>
    </source>
</evidence>
<name>A0A0E9S5V7_ANGAN</name>
<reference evidence="1" key="2">
    <citation type="journal article" date="2015" name="Fish Shellfish Immunol.">
        <title>Early steps in the European eel (Anguilla anguilla)-Vibrio vulnificus interaction in the gills: Role of the RtxA13 toxin.</title>
        <authorList>
            <person name="Callol A."/>
            <person name="Pajuelo D."/>
            <person name="Ebbesson L."/>
            <person name="Teles M."/>
            <person name="MacKenzie S."/>
            <person name="Amaro C."/>
        </authorList>
    </citation>
    <scope>NUCLEOTIDE SEQUENCE</scope>
</reference>
<protein>
    <submittedName>
        <fullName evidence="1">Uncharacterized protein</fullName>
    </submittedName>
</protein>
<dbReference type="AlphaFoldDB" id="A0A0E9S5V7"/>
<accession>A0A0E9S5V7</accession>